<sequence length="449" mass="49303">MHLDEAIDYVGSNYGPSTEQLVNIIFRCILHFAAVVACLVPMQLFYRSGELAGATLIVSGAIMNVYFFANALLWHNDDIANWPRAYGWCDIQLASAVPLETLVAASTCAILRNVAKQILSLRVTALTNNEKRRKNLNHALIIFPVPLLQGILYFFVIGMRYNISGIIGSPWIPVQLVFLYNNISVGMPWTAPFKLSTIHSDGWNRIDYSPISTIPLSHVYGTYIFALEVLIVFLYFGLTKDAHDLYREHLRALGLGKIFPKLNDDSHGPSSNKNSISARQINEVDDIHPLNIRLNSLDLEAARSTTDAARSSDQMLQLPTRNPWAFHTTPPPRFHMGSFFGGKEGKSTRKSSSRGSLKPDIHPLHTTQAPSAMGKYHACQSPSDAHSAGWSPAPEDGGVHTKVWAADACGASAGDGASSVDKELGEGVVRVERRISSSSEVSPPKPAYH</sequence>
<evidence type="ECO:0000256" key="10">
    <source>
        <dbReference type="SAM" id="MobiDB-lite"/>
    </source>
</evidence>
<dbReference type="STRING" id="1214573.A0A0G2HE27"/>
<evidence type="ECO:0000256" key="8">
    <source>
        <dbReference type="ARBA" id="ARBA00023170"/>
    </source>
</evidence>
<comment type="caution">
    <text evidence="12">The sequence shown here is derived from an EMBL/GenBank/DDBJ whole genome shotgun (WGS) entry which is preliminary data.</text>
</comment>
<feature type="transmembrane region" description="Helical" evidence="11">
    <location>
        <begin position="93"/>
        <end position="115"/>
    </location>
</feature>
<dbReference type="AlphaFoldDB" id="A0A0G2HE27"/>
<evidence type="ECO:0000256" key="6">
    <source>
        <dbReference type="ARBA" id="ARBA00023040"/>
    </source>
</evidence>
<dbReference type="InterPro" id="IPR001499">
    <property type="entry name" value="GPCR_STE3"/>
</dbReference>
<feature type="transmembrane region" description="Helical" evidence="11">
    <location>
        <begin position="52"/>
        <end position="73"/>
    </location>
</feature>
<keyword evidence="9" id="KW-0807">Transducer</keyword>
<dbReference type="GO" id="GO:0005886">
    <property type="term" value="C:plasma membrane"/>
    <property type="evidence" value="ECO:0007669"/>
    <property type="project" value="TreeGrafter"/>
</dbReference>
<dbReference type="OrthoDB" id="2874149at2759"/>
<reference evidence="12 13" key="1">
    <citation type="submission" date="2015-05" db="EMBL/GenBank/DDBJ databases">
        <title>Distinctive expansion of gene families associated with plant cell wall degradation and secondary metabolism in the genomes of grapevine trunk pathogens.</title>
        <authorList>
            <person name="Lawrence D.P."/>
            <person name="Travadon R."/>
            <person name="Rolshausen P.E."/>
            <person name="Baumgartner K."/>
        </authorList>
    </citation>
    <scope>NUCLEOTIDE SEQUENCE [LARGE SCALE GENOMIC DNA]</scope>
    <source>
        <strain evidence="12">DA912</strain>
    </source>
</reference>
<comment type="subcellular location">
    <subcellularLocation>
        <location evidence="1">Membrane</location>
        <topology evidence="1">Multi-pass membrane protein</topology>
    </subcellularLocation>
</comment>
<accession>A0A0G2HE27</accession>
<feature type="transmembrane region" description="Helical" evidence="11">
    <location>
        <begin position="136"/>
        <end position="156"/>
    </location>
</feature>
<dbReference type="EMBL" id="LCUC01000247">
    <property type="protein sequence ID" value="KKY33353.1"/>
    <property type="molecule type" value="Genomic_DNA"/>
</dbReference>
<name>A0A0G2HE27_9PEZI</name>
<keyword evidence="13" id="KW-1185">Reference proteome</keyword>
<evidence type="ECO:0000256" key="2">
    <source>
        <dbReference type="ARBA" id="ARBA00011085"/>
    </source>
</evidence>
<feature type="transmembrane region" description="Helical" evidence="11">
    <location>
        <begin position="20"/>
        <end position="40"/>
    </location>
</feature>
<dbReference type="GO" id="GO:0000750">
    <property type="term" value="P:pheromone-dependent signal transduction involved in conjugation with cellular fusion"/>
    <property type="evidence" value="ECO:0007669"/>
    <property type="project" value="TreeGrafter"/>
</dbReference>
<dbReference type="GO" id="GO:0004932">
    <property type="term" value="F:mating-type factor pheromone receptor activity"/>
    <property type="evidence" value="ECO:0007669"/>
    <property type="project" value="InterPro"/>
</dbReference>
<evidence type="ECO:0000313" key="12">
    <source>
        <dbReference type="EMBL" id="KKY33353.1"/>
    </source>
</evidence>
<evidence type="ECO:0000256" key="4">
    <source>
        <dbReference type="ARBA" id="ARBA00022692"/>
    </source>
</evidence>
<gene>
    <name evidence="12" type="ORF">UCDDA912_g06729</name>
</gene>
<keyword evidence="4 11" id="KW-0812">Transmembrane</keyword>
<keyword evidence="6" id="KW-0297">G-protein coupled receptor</keyword>
<dbReference type="Pfam" id="PF02076">
    <property type="entry name" value="STE3"/>
    <property type="match status" value="2"/>
</dbReference>
<evidence type="ECO:0000256" key="9">
    <source>
        <dbReference type="ARBA" id="ARBA00023224"/>
    </source>
</evidence>
<dbReference type="PANTHER" id="PTHR28097">
    <property type="entry name" value="PHEROMONE A FACTOR RECEPTOR"/>
    <property type="match status" value="1"/>
</dbReference>
<evidence type="ECO:0000256" key="7">
    <source>
        <dbReference type="ARBA" id="ARBA00023136"/>
    </source>
</evidence>
<protein>
    <submittedName>
        <fullName evidence="12">Putative pheromone receptor</fullName>
    </submittedName>
</protein>
<comment type="similarity">
    <text evidence="2">Belongs to the G-protein coupled receptor 4 family.</text>
</comment>
<dbReference type="Proteomes" id="UP000034680">
    <property type="component" value="Unassembled WGS sequence"/>
</dbReference>
<keyword evidence="5 11" id="KW-1133">Transmembrane helix</keyword>
<evidence type="ECO:0000256" key="11">
    <source>
        <dbReference type="SAM" id="Phobius"/>
    </source>
</evidence>
<keyword evidence="3" id="KW-0589">Pheromone response</keyword>
<keyword evidence="7 11" id="KW-0472">Membrane</keyword>
<evidence type="ECO:0000256" key="1">
    <source>
        <dbReference type="ARBA" id="ARBA00004141"/>
    </source>
</evidence>
<evidence type="ECO:0000313" key="13">
    <source>
        <dbReference type="Proteomes" id="UP000034680"/>
    </source>
</evidence>
<organism evidence="12 13">
    <name type="scientific">Diaporthe ampelina</name>
    <dbReference type="NCBI Taxonomy" id="1214573"/>
    <lineage>
        <taxon>Eukaryota</taxon>
        <taxon>Fungi</taxon>
        <taxon>Dikarya</taxon>
        <taxon>Ascomycota</taxon>
        <taxon>Pezizomycotina</taxon>
        <taxon>Sordariomycetes</taxon>
        <taxon>Sordariomycetidae</taxon>
        <taxon>Diaporthales</taxon>
        <taxon>Diaporthaceae</taxon>
        <taxon>Diaporthe</taxon>
    </lineage>
</organism>
<feature type="transmembrane region" description="Helical" evidence="11">
    <location>
        <begin position="220"/>
        <end position="238"/>
    </location>
</feature>
<feature type="region of interest" description="Disordered" evidence="10">
    <location>
        <begin position="339"/>
        <end position="399"/>
    </location>
</feature>
<reference evidence="12 13" key="2">
    <citation type="submission" date="2015-05" db="EMBL/GenBank/DDBJ databases">
        <authorList>
            <person name="Morales-Cruz A."/>
            <person name="Amrine K.C."/>
            <person name="Cantu D."/>
        </authorList>
    </citation>
    <scope>NUCLEOTIDE SEQUENCE [LARGE SCALE GENOMIC DNA]</scope>
    <source>
        <strain evidence="12">DA912</strain>
    </source>
</reference>
<keyword evidence="8 12" id="KW-0675">Receptor</keyword>
<dbReference type="PANTHER" id="PTHR28097:SF1">
    <property type="entry name" value="PHEROMONE A FACTOR RECEPTOR"/>
    <property type="match status" value="1"/>
</dbReference>
<proteinExistence type="inferred from homology"/>
<evidence type="ECO:0000256" key="5">
    <source>
        <dbReference type="ARBA" id="ARBA00022989"/>
    </source>
</evidence>
<evidence type="ECO:0000256" key="3">
    <source>
        <dbReference type="ARBA" id="ARBA00022507"/>
    </source>
</evidence>